<feature type="transmembrane region" description="Helical" evidence="9">
    <location>
        <begin position="70"/>
        <end position="89"/>
    </location>
</feature>
<dbReference type="EMBL" id="JBBNAE010000001">
    <property type="protein sequence ID" value="KAK9152702.1"/>
    <property type="molecule type" value="Genomic_DNA"/>
</dbReference>
<dbReference type="Proteomes" id="UP001417504">
    <property type="component" value="Unassembled WGS sequence"/>
</dbReference>
<feature type="transmembrane region" description="Helical" evidence="9">
    <location>
        <begin position="269"/>
        <end position="289"/>
    </location>
</feature>
<evidence type="ECO:0000313" key="11">
    <source>
        <dbReference type="EMBL" id="KAK9152702.1"/>
    </source>
</evidence>
<evidence type="ECO:0000256" key="2">
    <source>
        <dbReference type="ARBA" id="ARBA00005179"/>
    </source>
</evidence>
<keyword evidence="6 9" id="KW-1133">Transmembrane helix</keyword>
<feature type="domain" description="Wax synthase" evidence="10">
    <location>
        <begin position="217"/>
        <end position="304"/>
    </location>
</feature>
<sequence length="388" mass="44092">MENCTSTITYAVHDEMKSFMEVFATSIASLIYCYFISFNISKGKTRLISLIPVIILFTLLPLKLNTITLIGTIGSFHLITIMKLVLFAFGHQPLQSNPPMPLTLFICIAYLPIKISHKNTTTTTTTTTTKLNLENQEDPSKIESENEVNSTNQLHPFLNLIQKTIFQALLWILYKFTQHMQPKFMLAYYCFYVYISAELLMATVSVLAWALLGLALEPHFNKPYMATSLQDFWGRRWNLMASNALRSLVYEPLKRWVSRSEIGAMFPRIIAVMGTFVVSGLVHEIALYYHARTRPSWEMTGFFVLQGLVVIVEIVVKKVLLMKGIAWRMNRVVSRVLVVGFVMLSAMSLFFPPVLKCNAVVSLEREIGAMVEPLKCSLIMLISFVNGK</sequence>
<keyword evidence="7 9" id="KW-0472">Membrane</keyword>
<keyword evidence="12" id="KW-1185">Reference proteome</keyword>
<dbReference type="Pfam" id="PF13813">
    <property type="entry name" value="MBOAT_2"/>
    <property type="match status" value="1"/>
</dbReference>
<organism evidence="11 12">
    <name type="scientific">Stephania japonica</name>
    <dbReference type="NCBI Taxonomy" id="461633"/>
    <lineage>
        <taxon>Eukaryota</taxon>
        <taxon>Viridiplantae</taxon>
        <taxon>Streptophyta</taxon>
        <taxon>Embryophyta</taxon>
        <taxon>Tracheophyta</taxon>
        <taxon>Spermatophyta</taxon>
        <taxon>Magnoliopsida</taxon>
        <taxon>Ranunculales</taxon>
        <taxon>Menispermaceae</taxon>
        <taxon>Menispermoideae</taxon>
        <taxon>Cissampelideae</taxon>
        <taxon>Stephania</taxon>
    </lineage>
</organism>
<comment type="similarity">
    <text evidence="3">Belongs to the wax synthase family.</text>
</comment>
<dbReference type="InterPro" id="IPR044851">
    <property type="entry name" value="Wax_synthase"/>
</dbReference>
<accession>A0AAP0KJX6</accession>
<evidence type="ECO:0000256" key="1">
    <source>
        <dbReference type="ARBA" id="ARBA00004141"/>
    </source>
</evidence>
<evidence type="ECO:0000256" key="5">
    <source>
        <dbReference type="ARBA" id="ARBA00022692"/>
    </source>
</evidence>
<evidence type="ECO:0000256" key="7">
    <source>
        <dbReference type="ARBA" id="ARBA00023136"/>
    </source>
</evidence>
<comment type="caution">
    <text evidence="11">The sequence shown here is derived from an EMBL/GenBank/DDBJ whole genome shotgun (WGS) entry which is preliminary data.</text>
</comment>
<protein>
    <recommendedName>
        <fullName evidence="10">Wax synthase domain-containing protein</fullName>
    </recommendedName>
</protein>
<evidence type="ECO:0000313" key="12">
    <source>
        <dbReference type="Proteomes" id="UP001417504"/>
    </source>
</evidence>
<evidence type="ECO:0000256" key="8">
    <source>
        <dbReference type="ARBA" id="ARBA00023315"/>
    </source>
</evidence>
<keyword evidence="8" id="KW-0012">Acyltransferase</keyword>
<evidence type="ECO:0000256" key="4">
    <source>
        <dbReference type="ARBA" id="ARBA00022679"/>
    </source>
</evidence>
<proteinExistence type="inferred from homology"/>
<feature type="transmembrane region" description="Helical" evidence="9">
    <location>
        <begin position="101"/>
        <end position="117"/>
    </location>
</feature>
<dbReference type="InterPro" id="IPR032805">
    <property type="entry name" value="Wax_synthase_dom"/>
</dbReference>
<gene>
    <name evidence="11" type="ORF">Sjap_000182</name>
</gene>
<reference evidence="11 12" key="1">
    <citation type="submission" date="2024-01" db="EMBL/GenBank/DDBJ databases">
        <title>Genome assemblies of Stephania.</title>
        <authorList>
            <person name="Yang L."/>
        </authorList>
    </citation>
    <scope>NUCLEOTIDE SEQUENCE [LARGE SCALE GENOMIC DNA]</scope>
    <source>
        <strain evidence="11">QJT</strain>
        <tissue evidence="11">Leaf</tissue>
    </source>
</reference>
<dbReference type="GO" id="GO:0008374">
    <property type="term" value="F:O-acyltransferase activity"/>
    <property type="evidence" value="ECO:0007669"/>
    <property type="project" value="InterPro"/>
</dbReference>
<feature type="transmembrane region" description="Helical" evidence="9">
    <location>
        <begin position="47"/>
        <end position="64"/>
    </location>
</feature>
<name>A0AAP0KJX6_9MAGN</name>
<feature type="transmembrane region" description="Helical" evidence="9">
    <location>
        <begin position="332"/>
        <end position="355"/>
    </location>
</feature>
<dbReference type="PANTHER" id="PTHR31595:SF57">
    <property type="entry name" value="OS04G0481900 PROTEIN"/>
    <property type="match status" value="1"/>
</dbReference>
<evidence type="ECO:0000256" key="6">
    <source>
        <dbReference type="ARBA" id="ARBA00022989"/>
    </source>
</evidence>
<comment type="subcellular location">
    <subcellularLocation>
        <location evidence="1">Membrane</location>
        <topology evidence="1">Multi-pass membrane protein</topology>
    </subcellularLocation>
</comment>
<comment type="pathway">
    <text evidence="2">Secondary metabolite biosynthesis.</text>
</comment>
<keyword evidence="4" id="KW-0808">Transferase</keyword>
<dbReference type="GO" id="GO:0006629">
    <property type="term" value="P:lipid metabolic process"/>
    <property type="evidence" value="ECO:0007669"/>
    <property type="project" value="InterPro"/>
</dbReference>
<dbReference type="PANTHER" id="PTHR31595">
    <property type="entry name" value="LONG-CHAIN-ALCOHOL O-FATTY-ACYLTRANSFERASE 3-RELATED"/>
    <property type="match status" value="1"/>
</dbReference>
<feature type="transmembrane region" description="Helical" evidence="9">
    <location>
        <begin position="22"/>
        <end position="40"/>
    </location>
</feature>
<evidence type="ECO:0000259" key="10">
    <source>
        <dbReference type="Pfam" id="PF13813"/>
    </source>
</evidence>
<evidence type="ECO:0000256" key="3">
    <source>
        <dbReference type="ARBA" id="ARBA00007282"/>
    </source>
</evidence>
<dbReference type="AlphaFoldDB" id="A0AAP0KJX6"/>
<feature type="transmembrane region" description="Helical" evidence="9">
    <location>
        <begin position="186"/>
        <end position="212"/>
    </location>
</feature>
<keyword evidence="5 9" id="KW-0812">Transmembrane</keyword>
<dbReference type="GO" id="GO:0016020">
    <property type="term" value="C:membrane"/>
    <property type="evidence" value="ECO:0007669"/>
    <property type="project" value="UniProtKB-SubCell"/>
</dbReference>
<evidence type="ECO:0000256" key="9">
    <source>
        <dbReference type="SAM" id="Phobius"/>
    </source>
</evidence>